<evidence type="ECO:0000313" key="3">
    <source>
        <dbReference type="EMBL" id="MFD1518704.1"/>
    </source>
</evidence>
<dbReference type="InterPro" id="IPR042001">
    <property type="entry name" value="Sortase_F"/>
</dbReference>
<accession>A0ABW4ET16</accession>
<organism evidence="3 4">
    <name type="scientific">Pseudonocardia yunnanensis</name>
    <dbReference type="NCBI Taxonomy" id="58107"/>
    <lineage>
        <taxon>Bacteria</taxon>
        <taxon>Bacillati</taxon>
        <taxon>Actinomycetota</taxon>
        <taxon>Actinomycetes</taxon>
        <taxon>Pseudonocardiales</taxon>
        <taxon>Pseudonocardiaceae</taxon>
        <taxon>Pseudonocardia</taxon>
    </lineage>
</organism>
<keyword evidence="4" id="KW-1185">Reference proteome</keyword>
<dbReference type="Proteomes" id="UP001597114">
    <property type="component" value="Unassembled WGS sequence"/>
</dbReference>
<keyword evidence="1" id="KW-0378">Hydrolase</keyword>
<dbReference type="InterPro" id="IPR005754">
    <property type="entry name" value="Sortase"/>
</dbReference>
<dbReference type="SUPFAM" id="SSF63817">
    <property type="entry name" value="Sortase"/>
    <property type="match status" value="1"/>
</dbReference>
<evidence type="ECO:0000256" key="1">
    <source>
        <dbReference type="ARBA" id="ARBA00022801"/>
    </source>
</evidence>
<proteinExistence type="predicted"/>
<evidence type="ECO:0000256" key="2">
    <source>
        <dbReference type="SAM" id="SignalP"/>
    </source>
</evidence>
<protein>
    <submittedName>
        <fullName evidence="3">Class F sortase</fullName>
    </submittedName>
</protein>
<dbReference type="Gene3D" id="2.40.260.10">
    <property type="entry name" value="Sortase"/>
    <property type="match status" value="1"/>
</dbReference>
<keyword evidence="2" id="KW-0732">Signal</keyword>
<gene>
    <name evidence="3" type="ORF">ACFSJD_14485</name>
</gene>
<comment type="caution">
    <text evidence="3">The sequence shown here is derived from an EMBL/GenBank/DDBJ whole genome shotgun (WGS) entry which is preliminary data.</text>
</comment>
<reference evidence="4" key="1">
    <citation type="journal article" date="2019" name="Int. J. Syst. Evol. Microbiol.">
        <title>The Global Catalogue of Microorganisms (GCM) 10K type strain sequencing project: providing services to taxonomists for standard genome sequencing and annotation.</title>
        <authorList>
            <consortium name="The Broad Institute Genomics Platform"/>
            <consortium name="The Broad Institute Genome Sequencing Center for Infectious Disease"/>
            <person name="Wu L."/>
            <person name="Ma J."/>
        </authorList>
    </citation>
    <scope>NUCLEOTIDE SEQUENCE [LARGE SCALE GENOMIC DNA]</scope>
    <source>
        <strain evidence="4">CCM 7043</strain>
    </source>
</reference>
<dbReference type="InterPro" id="IPR023365">
    <property type="entry name" value="Sortase_dom-sf"/>
</dbReference>
<dbReference type="EMBL" id="JBHUCO010000014">
    <property type="protein sequence ID" value="MFD1518704.1"/>
    <property type="molecule type" value="Genomic_DNA"/>
</dbReference>
<dbReference type="RefSeq" id="WP_344726333.1">
    <property type="nucleotide sequence ID" value="NZ_BAAAUS010000037.1"/>
</dbReference>
<feature type="signal peptide" evidence="2">
    <location>
        <begin position="1"/>
        <end position="28"/>
    </location>
</feature>
<dbReference type="Pfam" id="PF04203">
    <property type="entry name" value="Sortase"/>
    <property type="match status" value="1"/>
</dbReference>
<dbReference type="NCBIfam" id="NF033748">
    <property type="entry name" value="class_F_sortase"/>
    <property type="match status" value="1"/>
</dbReference>
<sequence>MRTGIRPSALTAAALATAALLATGCGTARETAAPVVAPAMTVTAAAEPEQVADPVRVRIPRIGVDAAVRALELDPHGVLPPPPTNHDTGWWRAGPEPGEAGPAVVVGHVDSREGPAVFFRLRDLDPGDRIAVDRADGTTAEFTVGRTERYGKNSFPTAEVYGDTPNAQLRLITCGGAFDRRSGHYLDNVVVYADRIG</sequence>
<dbReference type="CDD" id="cd05829">
    <property type="entry name" value="Sortase_F"/>
    <property type="match status" value="1"/>
</dbReference>
<evidence type="ECO:0000313" key="4">
    <source>
        <dbReference type="Proteomes" id="UP001597114"/>
    </source>
</evidence>
<name>A0ABW4ET16_9PSEU</name>
<feature type="chain" id="PRO_5046951570" evidence="2">
    <location>
        <begin position="29"/>
        <end position="197"/>
    </location>
</feature>
<dbReference type="PROSITE" id="PS51257">
    <property type="entry name" value="PROKAR_LIPOPROTEIN"/>
    <property type="match status" value="1"/>
</dbReference>